<dbReference type="EMBL" id="JABSTR010000005">
    <property type="protein sequence ID" value="KAH9371303.1"/>
    <property type="molecule type" value="Genomic_DNA"/>
</dbReference>
<dbReference type="PANTHER" id="PTHR19229">
    <property type="entry name" value="ATP-BINDING CASSETTE TRANSPORTER SUBFAMILY A ABCA"/>
    <property type="match status" value="1"/>
</dbReference>
<protein>
    <recommendedName>
        <fullName evidence="1">ABC transporter domain-containing protein</fullName>
    </recommendedName>
</protein>
<dbReference type="AlphaFoldDB" id="A0A9J6G8V3"/>
<reference evidence="2 3" key="1">
    <citation type="journal article" date="2020" name="Cell">
        <title>Large-Scale Comparative Analyses of Tick Genomes Elucidate Their Genetic Diversity and Vector Capacities.</title>
        <authorList>
            <consortium name="Tick Genome and Microbiome Consortium (TIGMIC)"/>
            <person name="Jia N."/>
            <person name="Wang J."/>
            <person name="Shi W."/>
            <person name="Du L."/>
            <person name="Sun Y."/>
            <person name="Zhan W."/>
            <person name="Jiang J.F."/>
            <person name="Wang Q."/>
            <person name="Zhang B."/>
            <person name="Ji P."/>
            <person name="Bell-Sakyi L."/>
            <person name="Cui X.M."/>
            <person name="Yuan T.T."/>
            <person name="Jiang B.G."/>
            <person name="Yang W.F."/>
            <person name="Lam T.T."/>
            <person name="Chang Q.C."/>
            <person name="Ding S.J."/>
            <person name="Wang X.J."/>
            <person name="Zhu J.G."/>
            <person name="Ruan X.D."/>
            <person name="Zhao L."/>
            <person name="Wei J.T."/>
            <person name="Ye R.Z."/>
            <person name="Que T.C."/>
            <person name="Du C.H."/>
            <person name="Zhou Y.H."/>
            <person name="Cheng J.X."/>
            <person name="Dai P.F."/>
            <person name="Guo W.B."/>
            <person name="Han X.H."/>
            <person name="Huang E.J."/>
            <person name="Li L.F."/>
            <person name="Wei W."/>
            <person name="Gao Y.C."/>
            <person name="Liu J.Z."/>
            <person name="Shao H.Z."/>
            <person name="Wang X."/>
            <person name="Wang C.C."/>
            <person name="Yang T.C."/>
            <person name="Huo Q.B."/>
            <person name="Li W."/>
            <person name="Chen H.Y."/>
            <person name="Chen S.E."/>
            <person name="Zhou L.G."/>
            <person name="Ni X.B."/>
            <person name="Tian J.H."/>
            <person name="Sheng Y."/>
            <person name="Liu T."/>
            <person name="Pan Y.S."/>
            <person name="Xia L.Y."/>
            <person name="Li J."/>
            <person name="Zhao F."/>
            <person name="Cao W.C."/>
        </authorList>
    </citation>
    <scope>NUCLEOTIDE SEQUENCE [LARGE SCALE GENOMIC DNA]</scope>
    <source>
        <strain evidence="2">HaeL-2018</strain>
    </source>
</reference>
<organism evidence="2 3">
    <name type="scientific">Haemaphysalis longicornis</name>
    <name type="common">Bush tick</name>
    <dbReference type="NCBI Taxonomy" id="44386"/>
    <lineage>
        <taxon>Eukaryota</taxon>
        <taxon>Metazoa</taxon>
        <taxon>Ecdysozoa</taxon>
        <taxon>Arthropoda</taxon>
        <taxon>Chelicerata</taxon>
        <taxon>Arachnida</taxon>
        <taxon>Acari</taxon>
        <taxon>Parasitiformes</taxon>
        <taxon>Ixodida</taxon>
        <taxon>Ixodoidea</taxon>
        <taxon>Ixodidae</taxon>
        <taxon>Haemaphysalinae</taxon>
        <taxon>Haemaphysalis</taxon>
    </lineage>
</organism>
<dbReference type="GO" id="GO:0005524">
    <property type="term" value="F:ATP binding"/>
    <property type="evidence" value="ECO:0007669"/>
    <property type="project" value="InterPro"/>
</dbReference>
<keyword evidence="3" id="KW-1185">Reference proteome</keyword>
<dbReference type="GO" id="GO:0016020">
    <property type="term" value="C:membrane"/>
    <property type="evidence" value="ECO:0007669"/>
    <property type="project" value="InterPro"/>
</dbReference>
<dbReference type="VEuPathDB" id="VectorBase:HLOH_045563"/>
<evidence type="ECO:0000259" key="1">
    <source>
        <dbReference type="Pfam" id="PF00005"/>
    </source>
</evidence>
<evidence type="ECO:0000313" key="2">
    <source>
        <dbReference type="EMBL" id="KAH9371303.1"/>
    </source>
</evidence>
<dbReference type="Gene3D" id="3.40.50.300">
    <property type="entry name" value="P-loop containing nucleotide triphosphate hydrolases"/>
    <property type="match status" value="1"/>
</dbReference>
<dbReference type="OrthoDB" id="6435757at2759"/>
<proteinExistence type="predicted"/>
<dbReference type="Pfam" id="PF00005">
    <property type="entry name" value="ABC_tran"/>
    <property type="match status" value="1"/>
</dbReference>
<dbReference type="InterPro" id="IPR003439">
    <property type="entry name" value="ABC_transporter-like_ATP-bd"/>
</dbReference>
<comment type="caution">
    <text evidence="2">The sequence shown here is derived from an EMBL/GenBank/DDBJ whole genome shotgun (WGS) entry which is preliminary data.</text>
</comment>
<dbReference type="PANTHER" id="PTHR19229:SF250">
    <property type="entry name" value="ABC TRANSPORTER DOMAIN-CONTAINING PROTEIN-RELATED"/>
    <property type="match status" value="1"/>
</dbReference>
<evidence type="ECO:0000313" key="3">
    <source>
        <dbReference type="Proteomes" id="UP000821853"/>
    </source>
</evidence>
<dbReference type="SUPFAM" id="SSF52540">
    <property type="entry name" value="P-loop containing nucleoside triphosphate hydrolases"/>
    <property type="match status" value="1"/>
</dbReference>
<dbReference type="GO" id="GO:0005319">
    <property type="term" value="F:lipid transporter activity"/>
    <property type="evidence" value="ECO:0007669"/>
    <property type="project" value="TreeGrafter"/>
</dbReference>
<sequence length="259" mass="28903">MMTGTETLWLFGRLKGVPMTSQYIDVVLDIFLLREIADQLIAAYSDGNKRKLSLCVAMLGQPEMLLLDEPYVGIGATARQRIANYISALQKVSKMSILMSSQSLHDVEFQCDRIAIMAEGRLHCLGTLAHLKRKFGKGYTITVKTLPDRRGDGLYQLQLVDAVCRRFRTAELVHAYEDLLEFRVTVVRVPWSIMFTRMACIKKRFKLQDFFITDTSLEQIFLSVSRKKASDKAAATTAAGAASARAGSLRPIMAATLGI</sequence>
<dbReference type="Proteomes" id="UP000821853">
    <property type="component" value="Chromosome 3"/>
</dbReference>
<dbReference type="GO" id="GO:0140359">
    <property type="term" value="F:ABC-type transporter activity"/>
    <property type="evidence" value="ECO:0007669"/>
    <property type="project" value="InterPro"/>
</dbReference>
<accession>A0A9J6G8V3</accession>
<feature type="domain" description="ABC transporter" evidence="1">
    <location>
        <begin position="24"/>
        <end position="71"/>
    </location>
</feature>
<name>A0A9J6G8V3_HAELO</name>
<dbReference type="GO" id="GO:0016887">
    <property type="term" value="F:ATP hydrolysis activity"/>
    <property type="evidence" value="ECO:0007669"/>
    <property type="project" value="InterPro"/>
</dbReference>
<dbReference type="InterPro" id="IPR026082">
    <property type="entry name" value="ABCA"/>
</dbReference>
<gene>
    <name evidence="2" type="ORF">HPB48_018287</name>
</gene>
<dbReference type="InterPro" id="IPR027417">
    <property type="entry name" value="P-loop_NTPase"/>
</dbReference>